<feature type="compositionally biased region" description="Polar residues" evidence="1">
    <location>
        <begin position="318"/>
        <end position="328"/>
    </location>
</feature>
<feature type="region of interest" description="Disordered" evidence="1">
    <location>
        <begin position="191"/>
        <end position="211"/>
    </location>
</feature>
<evidence type="ECO:0000313" key="3">
    <source>
        <dbReference type="EMBL" id="KAK0546154.1"/>
    </source>
</evidence>
<sequence>MADLSQHHGQGKGMAADRVMIEGSPLQSVYVPATQRSGTATPNANILLRGDSHSSAEDGDLRGIGALTLLHKVKRVLHGRAEQESVSGTILSLLLDWDGRDAILALSQSTLLAFHHFLSLPPSHNRAAHAVGQLLVRTSAGESSTQLKKHSAPTHVLKQLYLSQELLASLRRCLLVSKWLSEIANKAQERLSGNDKDQGEAGSKEDQDSGSLSSISLTDIARLAQHGLALENVLPLAGTTATAPNRPQAKYADAKSLELSGPPSKRVNEKSSSNRGGTGSAASSISPQTLKQRFLPFGEVRPPMAEGEDAVFASALGSNEASTPSQSLRPDFKGHLGKPAMDDDVTSINADDDFQSERGDLDEAIDYSTDEDGDPYEPSPPSGTPGPSAEVALRGVDNLDPADLSMPLLPSENGQGTYRAQASASVDRWLHSWELRLEALLSSAGTLAELCDVLAFFSGTSVAWRWFRRTYISRMAPHLSAFPSTRSEGVLISRRQRYGLERTAVLLSGLCGVLSLILIRIKRNRAKRRRREVARRFRAVMDQMEWREAMQARSLVNSISKDLKQLEVPTGDSPRTNPAVAQLARLTPAQRAFLIYDRALSTLTLHIRWLARERWAGLAETSFMMYEIWRPGVDKEGWEAWSGIASALVRTGRAWSERVLGWSV</sequence>
<feature type="transmembrane region" description="Helical" evidence="2">
    <location>
        <begin position="503"/>
        <end position="521"/>
    </location>
</feature>
<gene>
    <name evidence="3" type="ORF">OC846_005393</name>
</gene>
<feature type="region of interest" description="Disordered" evidence="1">
    <location>
        <begin position="239"/>
        <end position="290"/>
    </location>
</feature>
<dbReference type="Proteomes" id="UP001176517">
    <property type="component" value="Unassembled WGS sequence"/>
</dbReference>
<accession>A0AAN6GNM0</accession>
<comment type="caution">
    <text evidence="3">The sequence shown here is derived from an EMBL/GenBank/DDBJ whole genome shotgun (WGS) entry which is preliminary data.</text>
</comment>
<feature type="compositionally biased region" description="Acidic residues" evidence="1">
    <location>
        <begin position="362"/>
        <end position="375"/>
    </location>
</feature>
<feature type="compositionally biased region" description="Acidic residues" evidence="1">
    <location>
        <begin position="342"/>
        <end position="354"/>
    </location>
</feature>
<proteinExistence type="predicted"/>
<keyword evidence="4" id="KW-1185">Reference proteome</keyword>
<evidence type="ECO:0000313" key="4">
    <source>
        <dbReference type="Proteomes" id="UP001176517"/>
    </source>
</evidence>
<name>A0AAN6GNM0_9BASI</name>
<feature type="compositionally biased region" description="Basic and acidic residues" evidence="1">
    <location>
        <begin position="191"/>
        <end position="207"/>
    </location>
</feature>
<dbReference type="EMBL" id="JAPDMZ010000204">
    <property type="protein sequence ID" value="KAK0546154.1"/>
    <property type="molecule type" value="Genomic_DNA"/>
</dbReference>
<feature type="region of interest" description="Disordered" evidence="1">
    <location>
        <begin position="318"/>
        <end position="392"/>
    </location>
</feature>
<organism evidence="3 4">
    <name type="scientific">Tilletia horrida</name>
    <dbReference type="NCBI Taxonomy" id="155126"/>
    <lineage>
        <taxon>Eukaryota</taxon>
        <taxon>Fungi</taxon>
        <taxon>Dikarya</taxon>
        <taxon>Basidiomycota</taxon>
        <taxon>Ustilaginomycotina</taxon>
        <taxon>Exobasidiomycetes</taxon>
        <taxon>Tilletiales</taxon>
        <taxon>Tilletiaceae</taxon>
        <taxon>Tilletia</taxon>
    </lineage>
</organism>
<reference evidence="3" key="1">
    <citation type="journal article" date="2023" name="PhytoFront">
        <title>Draft Genome Resources of Seven Strains of Tilletia horrida, Causal Agent of Kernel Smut of Rice.</title>
        <authorList>
            <person name="Khanal S."/>
            <person name="Antony Babu S."/>
            <person name="Zhou X.G."/>
        </authorList>
    </citation>
    <scope>NUCLEOTIDE SEQUENCE</scope>
    <source>
        <strain evidence="3">TX6</strain>
    </source>
</reference>
<protein>
    <submittedName>
        <fullName evidence="3">Uncharacterized protein</fullName>
    </submittedName>
</protein>
<evidence type="ECO:0000256" key="1">
    <source>
        <dbReference type="SAM" id="MobiDB-lite"/>
    </source>
</evidence>
<evidence type="ECO:0000256" key="2">
    <source>
        <dbReference type="SAM" id="Phobius"/>
    </source>
</evidence>
<keyword evidence="2" id="KW-1133">Transmembrane helix</keyword>
<feature type="compositionally biased region" description="Polar residues" evidence="1">
    <location>
        <begin position="270"/>
        <end position="290"/>
    </location>
</feature>
<keyword evidence="2" id="KW-0472">Membrane</keyword>
<dbReference type="AlphaFoldDB" id="A0AAN6GNM0"/>
<keyword evidence="2" id="KW-0812">Transmembrane</keyword>